<dbReference type="RefSeq" id="WP_265264125.1">
    <property type="nucleotide sequence ID" value="NZ_JAIHOM010000035.1"/>
</dbReference>
<gene>
    <name evidence="6" type="ORF">K4A83_08800</name>
</gene>
<feature type="transmembrane region" description="Helical" evidence="5">
    <location>
        <begin position="35"/>
        <end position="53"/>
    </location>
</feature>
<protein>
    <submittedName>
        <fullName evidence="6">Manganese efflux pump</fullName>
    </submittedName>
</protein>
<evidence type="ECO:0000256" key="4">
    <source>
        <dbReference type="ARBA" id="ARBA00023136"/>
    </source>
</evidence>
<comment type="caution">
    <text evidence="6">The sequence shown here is derived from an EMBL/GenBank/DDBJ whole genome shotgun (WGS) entry which is preliminary data.</text>
</comment>
<reference evidence="6 7" key="1">
    <citation type="submission" date="2021-08" db="EMBL/GenBank/DDBJ databases">
        <title>Draft genome sequence of Spirulina subsalsa with high tolerance to salinity and hype-accumulation of phycocyanin.</title>
        <authorList>
            <person name="Pei H."/>
            <person name="Jiang L."/>
        </authorList>
    </citation>
    <scope>NUCLEOTIDE SEQUENCE [LARGE SCALE GENOMIC DNA]</scope>
    <source>
        <strain evidence="6 7">FACHB-351</strain>
    </source>
</reference>
<feature type="transmembrane region" description="Helical" evidence="5">
    <location>
        <begin position="166"/>
        <end position="184"/>
    </location>
</feature>
<feature type="transmembrane region" description="Helical" evidence="5">
    <location>
        <begin position="134"/>
        <end position="154"/>
    </location>
</feature>
<evidence type="ECO:0000256" key="3">
    <source>
        <dbReference type="ARBA" id="ARBA00022989"/>
    </source>
</evidence>
<evidence type="ECO:0000313" key="6">
    <source>
        <dbReference type="EMBL" id="MCW6036367.1"/>
    </source>
</evidence>
<feature type="transmembrane region" description="Helical" evidence="5">
    <location>
        <begin position="65"/>
        <end position="86"/>
    </location>
</feature>
<dbReference type="Pfam" id="PF02659">
    <property type="entry name" value="Mntp"/>
    <property type="match status" value="1"/>
</dbReference>
<dbReference type="Proteomes" id="UP001526426">
    <property type="component" value="Unassembled WGS sequence"/>
</dbReference>
<evidence type="ECO:0000256" key="5">
    <source>
        <dbReference type="SAM" id="Phobius"/>
    </source>
</evidence>
<keyword evidence="7" id="KW-1185">Reference proteome</keyword>
<evidence type="ECO:0000256" key="1">
    <source>
        <dbReference type="ARBA" id="ARBA00022475"/>
    </source>
</evidence>
<feature type="transmembrane region" description="Helical" evidence="5">
    <location>
        <begin position="106"/>
        <end position="127"/>
    </location>
</feature>
<organism evidence="6 7">
    <name type="scientific">Spirulina subsalsa FACHB-351</name>
    <dbReference type="NCBI Taxonomy" id="234711"/>
    <lineage>
        <taxon>Bacteria</taxon>
        <taxon>Bacillati</taxon>
        <taxon>Cyanobacteriota</taxon>
        <taxon>Cyanophyceae</taxon>
        <taxon>Spirulinales</taxon>
        <taxon>Spirulinaceae</taxon>
        <taxon>Spirulina</taxon>
    </lineage>
</organism>
<dbReference type="EMBL" id="JAIHOM010000035">
    <property type="protein sequence ID" value="MCW6036367.1"/>
    <property type="molecule type" value="Genomic_DNA"/>
</dbReference>
<evidence type="ECO:0000256" key="2">
    <source>
        <dbReference type="ARBA" id="ARBA00022692"/>
    </source>
</evidence>
<dbReference type="InterPro" id="IPR003810">
    <property type="entry name" value="Mntp/YtaF"/>
</dbReference>
<dbReference type="PANTHER" id="PTHR35529">
    <property type="entry name" value="MANGANESE EFFLUX PUMP MNTP-RELATED"/>
    <property type="match status" value="1"/>
</dbReference>
<evidence type="ECO:0000313" key="7">
    <source>
        <dbReference type="Proteomes" id="UP001526426"/>
    </source>
</evidence>
<accession>A0ABT3L4E3</accession>
<name>A0ABT3L4E3_9CYAN</name>
<proteinExistence type="predicted"/>
<dbReference type="PANTHER" id="PTHR35529:SF1">
    <property type="entry name" value="MANGANESE EFFLUX PUMP MNTP-RELATED"/>
    <property type="match status" value="1"/>
</dbReference>
<keyword evidence="1" id="KW-1003">Cell membrane</keyword>
<keyword evidence="2 5" id="KW-0812">Transmembrane</keyword>
<keyword evidence="3 5" id="KW-1133">Transmembrane helix</keyword>
<sequence length="186" mass="19426">MTLTTLGLISLGLASDTFAVSVSSGLQVPQLNWKKAIQMAFCFGLFQVFMPLLGWGIGQNLGVDLTVISGQLTGILLTFLGLKSLYDGIVSNPAQPENLSLDGFTLLGLAFVLSLDSLGVGVGLAGVEMGIVELMTILGLVTVAFSLLGLWVGHHFGAIFQGQFKVLGGILLVGIGGQILLPHLPF</sequence>
<keyword evidence="4 5" id="KW-0472">Membrane</keyword>